<protein>
    <submittedName>
        <fullName evidence="6">Kinase-like domain-containing protein</fullName>
    </submittedName>
</protein>
<feature type="domain" description="Protein kinase" evidence="5">
    <location>
        <begin position="33"/>
        <end position="266"/>
    </location>
</feature>
<reference evidence="6" key="1">
    <citation type="submission" date="2019-10" db="EMBL/GenBank/DDBJ databases">
        <title>Conservation and host-specific expression of non-tandemly repeated heterogenous ribosome RNA gene in arbuscular mycorrhizal fungi.</title>
        <authorList>
            <person name="Maeda T."/>
            <person name="Kobayashi Y."/>
            <person name="Nakagawa T."/>
            <person name="Ezawa T."/>
            <person name="Yamaguchi K."/>
            <person name="Bino T."/>
            <person name="Nishimoto Y."/>
            <person name="Shigenobu S."/>
            <person name="Kawaguchi M."/>
        </authorList>
    </citation>
    <scope>NUCLEOTIDE SEQUENCE</scope>
    <source>
        <strain evidence="6">HR1</strain>
    </source>
</reference>
<dbReference type="PROSITE" id="PS50011">
    <property type="entry name" value="PROTEIN_KINASE_DOM"/>
    <property type="match status" value="1"/>
</dbReference>
<gene>
    <name evidence="6" type="ORF">RCL2_003085000</name>
</gene>
<keyword evidence="3 6" id="KW-0418">Kinase</keyword>
<dbReference type="PANTHER" id="PTHR44329:SF288">
    <property type="entry name" value="MITOGEN-ACTIVATED PROTEIN KINASE KINASE KINASE 20"/>
    <property type="match status" value="1"/>
</dbReference>
<accession>A0A8H3MKU2</accession>
<evidence type="ECO:0000259" key="5">
    <source>
        <dbReference type="PROSITE" id="PS50011"/>
    </source>
</evidence>
<evidence type="ECO:0000313" key="6">
    <source>
        <dbReference type="EMBL" id="GET04549.1"/>
    </source>
</evidence>
<name>A0A8H3MKU2_9GLOM</name>
<dbReference type="Pfam" id="PF07714">
    <property type="entry name" value="PK_Tyr_Ser-Thr"/>
    <property type="match status" value="2"/>
</dbReference>
<dbReference type="Gene3D" id="1.10.510.10">
    <property type="entry name" value="Transferase(Phosphotransferase) domain 1"/>
    <property type="match status" value="1"/>
</dbReference>
<proteinExistence type="predicted"/>
<comment type="caution">
    <text evidence="6">The sequence shown here is derived from an EMBL/GenBank/DDBJ whole genome shotgun (WGS) entry which is preliminary data.</text>
</comment>
<keyword evidence="4" id="KW-0067">ATP-binding</keyword>
<dbReference type="InterPro" id="IPR051681">
    <property type="entry name" value="Ser/Thr_Kinases-Pseudokinases"/>
</dbReference>
<dbReference type="PANTHER" id="PTHR44329">
    <property type="entry name" value="SERINE/THREONINE-PROTEIN KINASE TNNI3K-RELATED"/>
    <property type="match status" value="1"/>
</dbReference>
<evidence type="ECO:0000256" key="4">
    <source>
        <dbReference type="ARBA" id="ARBA00022840"/>
    </source>
</evidence>
<keyword evidence="2" id="KW-0547">Nucleotide-binding</keyword>
<keyword evidence="1" id="KW-0808">Transferase</keyword>
<evidence type="ECO:0000256" key="2">
    <source>
        <dbReference type="ARBA" id="ARBA00022741"/>
    </source>
</evidence>
<dbReference type="InterPro" id="IPR000719">
    <property type="entry name" value="Prot_kinase_dom"/>
</dbReference>
<dbReference type="Proteomes" id="UP000615446">
    <property type="component" value="Unassembled WGS sequence"/>
</dbReference>
<sequence>MTYFIDNSNEWINWIEDTIEKKHIKYYDYKNFDNNIQVIGSGDFGKVYRANWKSSHHYLTLKSFFKFDNFTLKEIINELKLQREVDFHENIIRFCGIMTGENQNDNSKKYLLVMEYADSGTLRNYLSERFENLTWNDKLNLAFQLAHAVLCLHDEGIVHRDLHSKNILIHKNTIKLADFGLFNNQVPTYSLNKKSDIYSIGILLWEISSGRPPFKNDPHDVCLAIRIVQGLREEPIPNTPKDYIEIYTDSWNYEPDRRPSIKLLLN</sequence>
<evidence type="ECO:0000256" key="1">
    <source>
        <dbReference type="ARBA" id="ARBA00022679"/>
    </source>
</evidence>
<dbReference type="SUPFAM" id="SSF56112">
    <property type="entry name" value="Protein kinase-like (PK-like)"/>
    <property type="match status" value="1"/>
</dbReference>
<dbReference type="GO" id="GO:0005524">
    <property type="term" value="F:ATP binding"/>
    <property type="evidence" value="ECO:0007669"/>
    <property type="project" value="UniProtKB-KW"/>
</dbReference>
<dbReference type="GO" id="GO:0004674">
    <property type="term" value="F:protein serine/threonine kinase activity"/>
    <property type="evidence" value="ECO:0007669"/>
    <property type="project" value="TreeGrafter"/>
</dbReference>
<dbReference type="InterPro" id="IPR011009">
    <property type="entry name" value="Kinase-like_dom_sf"/>
</dbReference>
<dbReference type="AlphaFoldDB" id="A0A8H3MKU2"/>
<dbReference type="PIRSF" id="PIRSF000654">
    <property type="entry name" value="Integrin-linked_kinase"/>
    <property type="match status" value="1"/>
</dbReference>
<dbReference type="InterPro" id="IPR001245">
    <property type="entry name" value="Ser-Thr/Tyr_kinase_cat_dom"/>
</dbReference>
<organism evidence="6 7">
    <name type="scientific">Rhizophagus clarus</name>
    <dbReference type="NCBI Taxonomy" id="94130"/>
    <lineage>
        <taxon>Eukaryota</taxon>
        <taxon>Fungi</taxon>
        <taxon>Fungi incertae sedis</taxon>
        <taxon>Mucoromycota</taxon>
        <taxon>Glomeromycotina</taxon>
        <taxon>Glomeromycetes</taxon>
        <taxon>Glomerales</taxon>
        <taxon>Glomeraceae</taxon>
        <taxon>Rhizophagus</taxon>
    </lineage>
</organism>
<evidence type="ECO:0000256" key="3">
    <source>
        <dbReference type="ARBA" id="ARBA00022777"/>
    </source>
</evidence>
<dbReference type="OrthoDB" id="10261027at2759"/>
<dbReference type="EMBL" id="BLAL01000356">
    <property type="protein sequence ID" value="GET04549.1"/>
    <property type="molecule type" value="Genomic_DNA"/>
</dbReference>
<evidence type="ECO:0000313" key="7">
    <source>
        <dbReference type="Proteomes" id="UP000615446"/>
    </source>
</evidence>